<reference evidence="1" key="1">
    <citation type="journal article" date="2020" name="Fungal Divers.">
        <title>Resolving the Mortierellaceae phylogeny through synthesis of multi-gene phylogenetics and phylogenomics.</title>
        <authorList>
            <person name="Vandepol N."/>
            <person name="Liber J."/>
            <person name="Desiro A."/>
            <person name="Na H."/>
            <person name="Kennedy M."/>
            <person name="Barry K."/>
            <person name="Grigoriev I.V."/>
            <person name="Miller A.N."/>
            <person name="O'Donnell K."/>
            <person name="Stajich J.E."/>
            <person name="Bonito G."/>
        </authorList>
    </citation>
    <scope>NUCLEOTIDE SEQUENCE</scope>
    <source>
        <strain evidence="1">NRRL 2769</strain>
    </source>
</reference>
<accession>A0A9P6MT61</accession>
<comment type="caution">
    <text evidence="1">The sequence shown here is derived from an EMBL/GenBank/DDBJ whole genome shotgun (WGS) entry which is preliminary data.</text>
</comment>
<sequence>MKLFTTVVANAQVSWTKRGPDADFTTTNPSLSSYALCVGQNVFAIVAGTLSVPITASATLSIAGKCLGTTIYIDSQDLRGVLDAQGQPCSASTIVTTIAVCILAKFSVSTVIPVALIISDTNGNGNILFCITFTRTAVPCSAQLPKM</sequence>
<evidence type="ECO:0000313" key="1">
    <source>
        <dbReference type="EMBL" id="KAG0011860.1"/>
    </source>
</evidence>
<feature type="non-terminal residue" evidence="1">
    <location>
        <position position="147"/>
    </location>
</feature>
<evidence type="ECO:0000313" key="2">
    <source>
        <dbReference type="Proteomes" id="UP000703661"/>
    </source>
</evidence>
<dbReference type="AlphaFoldDB" id="A0A9P6MT61"/>
<proteinExistence type="predicted"/>
<protein>
    <submittedName>
        <fullName evidence="1">Uncharacterized protein</fullName>
    </submittedName>
</protein>
<dbReference type="Proteomes" id="UP000703661">
    <property type="component" value="Unassembled WGS sequence"/>
</dbReference>
<dbReference type="EMBL" id="JAAAID010001076">
    <property type="protein sequence ID" value="KAG0011860.1"/>
    <property type="molecule type" value="Genomic_DNA"/>
</dbReference>
<organism evidence="1 2">
    <name type="scientific">Entomortierella chlamydospora</name>
    <dbReference type="NCBI Taxonomy" id="101097"/>
    <lineage>
        <taxon>Eukaryota</taxon>
        <taxon>Fungi</taxon>
        <taxon>Fungi incertae sedis</taxon>
        <taxon>Mucoromycota</taxon>
        <taxon>Mortierellomycotina</taxon>
        <taxon>Mortierellomycetes</taxon>
        <taxon>Mortierellales</taxon>
        <taxon>Mortierellaceae</taxon>
        <taxon>Entomortierella</taxon>
    </lineage>
</organism>
<gene>
    <name evidence="1" type="ORF">BGZ80_000378</name>
</gene>
<keyword evidence="2" id="KW-1185">Reference proteome</keyword>
<name>A0A9P6MT61_9FUNG</name>